<evidence type="ECO:0000313" key="3">
    <source>
        <dbReference type="EMBL" id="CAL6061004.1"/>
    </source>
</evidence>
<organism evidence="2">
    <name type="scientific">Hexamita inflata</name>
    <dbReference type="NCBI Taxonomy" id="28002"/>
    <lineage>
        <taxon>Eukaryota</taxon>
        <taxon>Metamonada</taxon>
        <taxon>Diplomonadida</taxon>
        <taxon>Hexamitidae</taxon>
        <taxon>Hexamitinae</taxon>
        <taxon>Hexamita</taxon>
    </lineage>
</organism>
<feature type="transmembrane region" description="Helical" evidence="1">
    <location>
        <begin position="47"/>
        <end position="65"/>
    </location>
</feature>
<dbReference type="AlphaFoldDB" id="A0AA86Q0J6"/>
<reference evidence="2" key="1">
    <citation type="submission" date="2023-06" db="EMBL/GenBank/DDBJ databases">
        <authorList>
            <person name="Kurt Z."/>
        </authorList>
    </citation>
    <scope>NUCLEOTIDE SEQUENCE</scope>
</reference>
<protein>
    <submittedName>
        <fullName evidence="3">Hypothetical_protein</fullName>
    </submittedName>
</protein>
<sequence length="105" mass="12445">MIKNGVKKHGICHLLIREFCMMEHPYKRNSTSLTSKVMQYLRVSKKATLLVLMGLLGIMILNLNFNIQNFQYRLYVKTLYNYCQIQSKVIFDSIYDDLVYQNVNQ</sequence>
<evidence type="ECO:0000313" key="2">
    <source>
        <dbReference type="EMBL" id="CAI9944660.1"/>
    </source>
</evidence>
<keyword evidence="1" id="KW-0472">Membrane</keyword>
<keyword evidence="1" id="KW-0812">Transmembrane</keyword>
<name>A0AA86Q0J6_9EUKA</name>
<keyword evidence="1" id="KW-1133">Transmembrane helix</keyword>
<dbReference type="EMBL" id="CAXDID020000233">
    <property type="protein sequence ID" value="CAL6061004.1"/>
    <property type="molecule type" value="Genomic_DNA"/>
</dbReference>
<gene>
    <name evidence="2" type="ORF">HINF_LOCUS32305</name>
    <name evidence="3" type="ORF">HINF_LOCUS49497</name>
</gene>
<evidence type="ECO:0000256" key="1">
    <source>
        <dbReference type="SAM" id="Phobius"/>
    </source>
</evidence>
<dbReference type="Proteomes" id="UP001642409">
    <property type="component" value="Unassembled WGS sequence"/>
</dbReference>
<comment type="caution">
    <text evidence="2">The sequence shown here is derived from an EMBL/GenBank/DDBJ whole genome shotgun (WGS) entry which is preliminary data.</text>
</comment>
<proteinExistence type="predicted"/>
<keyword evidence="4" id="KW-1185">Reference proteome</keyword>
<evidence type="ECO:0000313" key="4">
    <source>
        <dbReference type="Proteomes" id="UP001642409"/>
    </source>
</evidence>
<reference evidence="3 4" key="2">
    <citation type="submission" date="2024-07" db="EMBL/GenBank/DDBJ databases">
        <authorList>
            <person name="Akdeniz Z."/>
        </authorList>
    </citation>
    <scope>NUCLEOTIDE SEQUENCE [LARGE SCALE GENOMIC DNA]</scope>
</reference>
<accession>A0AA86Q0J6</accession>
<dbReference type="EMBL" id="CATOUU010000730">
    <property type="protein sequence ID" value="CAI9944660.1"/>
    <property type="molecule type" value="Genomic_DNA"/>
</dbReference>